<feature type="domain" description="EML-like second beta-propeller" evidence="11">
    <location>
        <begin position="654"/>
        <end position="895"/>
    </location>
</feature>
<organism evidence="12 13">
    <name type="scientific">Necator americanus</name>
    <name type="common">Human hookworm</name>
    <dbReference type="NCBI Taxonomy" id="51031"/>
    <lineage>
        <taxon>Eukaryota</taxon>
        <taxon>Metazoa</taxon>
        <taxon>Ecdysozoa</taxon>
        <taxon>Nematoda</taxon>
        <taxon>Chromadorea</taxon>
        <taxon>Rhabditida</taxon>
        <taxon>Rhabditina</taxon>
        <taxon>Rhabditomorpha</taxon>
        <taxon>Strongyloidea</taxon>
        <taxon>Ancylostomatidae</taxon>
        <taxon>Bunostominae</taxon>
        <taxon>Necator</taxon>
    </lineage>
</organism>
<dbReference type="InterPro" id="IPR055439">
    <property type="entry name" value="Beta-prop_EML_1st"/>
</dbReference>
<keyword evidence="5" id="KW-0493">Microtubule</keyword>
<keyword evidence="4 8" id="KW-0853">WD repeat</keyword>
<evidence type="ECO:0000256" key="1">
    <source>
        <dbReference type="ARBA" id="ARBA00004245"/>
    </source>
</evidence>
<keyword evidence="7" id="KW-0206">Cytoskeleton</keyword>
<dbReference type="InterPro" id="IPR005108">
    <property type="entry name" value="HELP"/>
</dbReference>
<proteinExistence type="inferred from homology"/>
<evidence type="ECO:0000256" key="7">
    <source>
        <dbReference type="ARBA" id="ARBA00023212"/>
    </source>
</evidence>
<keyword evidence="13" id="KW-1185">Reference proteome</keyword>
<dbReference type="Pfam" id="PF23414">
    <property type="entry name" value="Beta-prop_EML_2"/>
    <property type="match status" value="1"/>
</dbReference>
<accession>A0ABR1DZK3</accession>
<dbReference type="SMART" id="SM00320">
    <property type="entry name" value="WD40"/>
    <property type="match status" value="9"/>
</dbReference>
<reference evidence="12 13" key="1">
    <citation type="submission" date="2023-08" db="EMBL/GenBank/DDBJ databases">
        <title>A Necator americanus chromosomal reference genome.</title>
        <authorList>
            <person name="Ilik V."/>
            <person name="Petrzelkova K.J."/>
            <person name="Pardy F."/>
            <person name="Fuh T."/>
            <person name="Niatou-Singa F.S."/>
            <person name="Gouil Q."/>
            <person name="Baker L."/>
            <person name="Ritchie M.E."/>
            <person name="Jex A.R."/>
            <person name="Gazzola D."/>
            <person name="Li H."/>
            <person name="Toshio Fujiwara R."/>
            <person name="Zhan B."/>
            <person name="Aroian R.V."/>
            <person name="Pafco B."/>
            <person name="Schwarz E.M."/>
        </authorList>
    </citation>
    <scope>NUCLEOTIDE SEQUENCE [LARGE SCALE GENOMIC DNA]</scope>
    <source>
        <strain evidence="12 13">Aroian</strain>
        <tissue evidence="12">Whole animal</tissue>
    </source>
</reference>
<dbReference type="SUPFAM" id="SSF50998">
    <property type="entry name" value="Quinoprotein alcohol dehydrogenase-like"/>
    <property type="match status" value="1"/>
</dbReference>
<gene>
    <name evidence="12" type="primary">Necator_chrV.g19095</name>
    <name evidence="12" type="ORF">RB195_014303</name>
</gene>
<evidence type="ECO:0000313" key="13">
    <source>
        <dbReference type="Proteomes" id="UP001303046"/>
    </source>
</evidence>
<dbReference type="SUPFAM" id="SSF75011">
    <property type="entry name" value="3-carboxy-cis,cis-mucoante lactonizing enzyme"/>
    <property type="match status" value="1"/>
</dbReference>
<feature type="compositionally biased region" description="Polar residues" evidence="9">
    <location>
        <begin position="102"/>
        <end position="122"/>
    </location>
</feature>
<evidence type="ECO:0000256" key="6">
    <source>
        <dbReference type="ARBA" id="ARBA00022737"/>
    </source>
</evidence>
<keyword evidence="6" id="KW-0677">Repeat</keyword>
<comment type="subcellular location">
    <subcellularLocation>
        <location evidence="1">Cytoplasm</location>
        <location evidence="1">Cytoskeleton</location>
    </subcellularLocation>
</comment>
<evidence type="ECO:0000256" key="2">
    <source>
        <dbReference type="ARBA" id="ARBA00006489"/>
    </source>
</evidence>
<dbReference type="InterPro" id="IPR015943">
    <property type="entry name" value="WD40/YVTN_repeat-like_dom_sf"/>
</dbReference>
<feature type="region of interest" description="Disordered" evidence="9">
    <location>
        <begin position="85"/>
        <end position="143"/>
    </location>
</feature>
<feature type="repeat" description="WD" evidence="8">
    <location>
        <begin position="864"/>
        <end position="896"/>
    </location>
</feature>
<feature type="region of interest" description="Disordered" evidence="9">
    <location>
        <begin position="267"/>
        <end position="288"/>
    </location>
</feature>
<dbReference type="Proteomes" id="UP001303046">
    <property type="component" value="Unassembled WGS sequence"/>
</dbReference>
<dbReference type="PANTHER" id="PTHR13720:SF50">
    <property type="entry name" value="ECHINODERM MICROTUBULE-ASSOCIATED PROTEIN-LIKE 2"/>
    <property type="match status" value="1"/>
</dbReference>
<dbReference type="Gene3D" id="2.130.10.10">
    <property type="entry name" value="YVTN repeat-like/Quinoprotein amine dehydrogenase"/>
    <property type="match status" value="2"/>
</dbReference>
<dbReference type="InterPro" id="IPR001680">
    <property type="entry name" value="WD40_rpt"/>
</dbReference>
<dbReference type="PROSITE" id="PS50294">
    <property type="entry name" value="WD_REPEATS_REGION"/>
    <property type="match status" value="1"/>
</dbReference>
<dbReference type="InterPro" id="IPR011047">
    <property type="entry name" value="Quinoprotein_ADH-like_sf"/>
</dbReference>
<dbReference type="EMBL" id="JAVFWL010000005">
    <property type="protein sequence ID" value="KAK6755833.1"/>
    <property type="molecule type" value="Genomic_DNA"/>
</dbReference>
<dbReference type="Pfam" id="PF03451">
    <property type="entry name" value="HELP"/>
    <property type="match status" value="1"/>
</dbReference>
<feature type="domain" description="EML-like first beta-propeller" evidence="10">
    <location>
        <begin position="328"/>
        <end position="630"/>
    </location>
</feature>
<sequence length="896" mass="98588">MSTDAPSMESSMNSIIVPSYSTILDEHEEDDLLLAENESLRARVVELEKTVSRQQSELMLLQTTSADLLRRLAKLEITTTQNSGIANNGLKAVPKSRMPPKNVSQSSYNISKAASPSRNGLSRSLYAPNSRHEHRTDETSDLNDSLSSFKGFSNTMVNVSVGKSSRGSPLRKWMSHQNVKGSPSTHPLTQGTASGRTTPSLVTASHHQSCWAVPRSISRAGSTFTLYSSPRLPSNSGCNSHEPIFNASSHVLQLQVAGRSVTVPVPTSVENLDPSSEQPAPDTPPPHLEWAYGYRGKDVRNNVHYLPTGELLYFCGSIVVLHNVDEHTQRHYIGHTSDIKSVCIHPNRVLVASGQSSRHQRERHPDLELRDPYVSALALEDDLEHSLTEAHVRIWDSVTLATLKILSGSRAMFEKAVSCVAFSVTDGGNLLACVDDSYQHTLSIWKWANEEKITEAKGANDQVFSIGWHPSLKNLMVVCGKGHFSFWILDLKRATLTKNPAIFEVVSHPACFRNREKPKTVLSMCFSDTGEVVTGDSNGTLCLWDPTTYKTTKQAHVVHPGGVFALCISRKGTLLSAGRDKTVAEWEATDLVRRRRPLELPDDAGTPRVILNPDGNRIIVGTSRNTLFSGDFETKFEEIVDHIELIDDFWVIRKTVRQYNSSTKRREFRKSFGEAITCASADPSGSLLVLGFGAGTWSVMDLSTRESIFEQKEASQAITALQFSPSGSMLFVATKELFAAVYRFDSPQRFHRIARIGPLSSFAISPDWDVASRYIRANSTVGHIYHWSAACGELVDHATVRDVEWETGNCRISYEAGCVAHSVEGITVVCRSPSKNRLVVGRDNGSLRLYSCPVQSTIAGFHALSGHAHAISTASYVGSNLITAGVVDGTLLQWQF</sequence>
<name>A0ABR1DZK3_NECAM</name>
<evidence type="ECO:0000256" key="9">
    <source>
        <dbReference type="SAM" id="MobiDB-lite"/>
    </source>
</evidence>
<protein>
    <recommendedName>
        <fullName evidence="14">HELP domain protein</fullName>
    </recommendedName>
</protein>
<dbReference type="PANTHER" id="PTHR13720">
    <property type="entry name" value="WD-40 REPEAT PROTEIN"/>
    <property type="match status" value="1"/>
</dbReference>
<dbReference type="PROSITE" id="PS50082">
    <property type="entry name" value="WD_REPEATS_2"/>
    <property type="match status" value="1"/>
</dbReference>
<comment type="similarity">
    <text evidence="2">Belongs to the WD repeat EMAP family.</text>
</comment>
<evidence type="ECO:0000256" key="4">
    <source>
        <dbReference type="ARBA" id="ARBA00022574"/>
    </source>
</evidence>
<dbReference type="InterPro" id="IPR055442">
    <property type="entry name" value="Beta-prop_EML-like_2nd"/>
</dbReference>
<evidence type="ECO:0008006" key="14">
    <source>
        <dbReference type="Google" id="ProtNLM"/>
    </source>
</evidence>
<dbReference type="CDD" id="cd21931">
    <property type="entry name" value="TD_EMAP-like"/>
    <property type="match status" value="1"/>
</dbReference>
<feature type="compositionally biased region" description="Polar residues" evidence="9">
    <location>
        <begin position="175"/>
        <end position="200"/>
    </location>
</feature>
<comment type="caution">
    <text evidence="12">The sequence shown here is derived from an EMBL/GenBank/DDBJ whole genome shotgun (WGS) entry which is preliminary data.</text>
</comment>
<dbReference type="Pfam" id="PF23409">
    <property type="entry name" value="Beta-prop_EML"/>
    <property type="match status" value="1"/>
</dbReference>
<evidence type="ECO:0000259" key="10">
    <source>
        <dbReference type="Pfam" id="PF23409"/>
    </source>
</evidence>
<keyword evidence="3" id="KW-0963">Cytoplasm</keyword>
<evidence type="ECO:0000256" key="8">
    <source>
        <dbReference type="PROSITE-ProRule" id="PRU00221"/>
    </source>
</evidence>
<evidence type="ECO:0000256" key="5">
    <source>
        <dbReference type="ARBA" id="ARBA00022701"/>
    </source>
</evidence>
<feature type="compositionally biased region" description="Polar residues" evidence="9">
    <location>
        <begin position="268"/>
        <end position="278"/>
    </location>
</feature>
<evidence type="ECO:0000313" key="12">
    <source>
        <dbReference type="EMBL" id="KAK6755833.1"/>
    </source>
</evidence>
<dbReference type="InterPro" id="IPR050630">
    <property type="entry name" value="WD_repeat_EMAP"/>
</dbReference>
<evidence type="ECO:0000259" key="11">
    <source>
        <dbReference type="Pfam" id="PF23414"/>
    </source>
</evidence>
<feature type="region of interest" description="Disordered" evidence="9">
    <location>
        <begin position="160"/>
        <end position="200"/>
    </location>
</feature>
<evidence type="ECO:0000256" key="3">
    <source>
        <dbReference type="ARBA" id="ARBA00022490"/>
    </source>
</evidence>
<dbReference type="InterPro" id="IPR049813">
    <property type="entry name" value="Elp-1-like_TD"/>
</dbReference>